<keyword evidence="2" id="KW-1185">Reference proteome</keyword>
<dbReference type="Proteomes" id="UP000789920">
    <property type="component" value="Unassembled WGS sequence"/>
</dbReference>
<evidence type="ECO:0000313" key="2">
    <source>
        <dbReference type="Proteomes" id="UP000789920"/>
    </source>
</evidence>
<gene>
    <name evidence="1" type="ORF">RPERSI_LOCUS17927</name>
</gene>
<comment type="caution">
    <text evidence="1">The sequence shown here is derived from an EMBL/GenBank/DDBJ whole genome shotgun (WGS) entry which is preliminary data.</text>
</comment>
<reference evidence="1" key="1">
    <citation type="submission" date="2021-06" db="EMBL/GenBank/DDBJ databases">
        <authorList>
            <person name="Kallberg Y."/>
            <person name="Tangrot J."/>
            <person name="Rosling A."/>
        </authorList>
    </citation>
    <scope>NUCLEOTIDE SEQUENCE</scope>
    <source>
        <strain evidence="1">MA461A</strain>
    </source>
</reference>
<organism evidence="1 2">
    <name type="scientific">Racocetra persica</name>
    <dbReference type="NCBI Taxonomy" id="160502"/>
    <lineage>
        <taxon>Eukaryota</taxon>
        <taxon>Fungi</taxon>
        <taxon>Fungi incertae sedis</taxon>
        <taxon>Mucoromycota</taxon>
        <taxon>Glomeromycotina</taxon>
        <taxon>Glomeromycetes</taxon>
        <taxon>Diversisporales</taxon>
        <taxon>Gigasporaceae</taxon>
        <taxon>Racocetra</taxon>
    </lineage>
</organism>
<protein>
    <submittedName>
        <fullName evidence="1">28217_t:CDS:1</fullName>
    </submittedName>
</protein>
<evidence type="ECO:0000313" key="1">
    <source>
        <dbReference type="EMBL" id="CAG8783337.1"/>
    </source>
</evidence>
<name>A0ACA9R9B9_9GLOM</name>
<proteinExistence type="predicted"/>
<accession>A0ACA9R9B9</accession>
<feature type="non-terminal residue" evidence="1">
    <location>
        <position position="167"/>
    </location>
</feature>
<sequence>YDPVILQTRYRKDLAGQLGNLVSRSTSLALNPSSTVPCKPLIIEGVNEKDMTLYKMLQQLPDLVSDHYKNVEFGKGLELIFETIAEANKHFTDNEPWNLIKDPNKKEILNRVLFFAVETARISGILLQPIMPTKMKELLDMIGVSNDERRWEHSRLGSGWQVKGGGS</sequence>
<dbReference type="EMBL" id="CAJVQC010046633">
    <property type="protein sequence ID" value="CAG8783337.1"/>
    <property type="molecule type" value="Genomic_DNA"/>
</dbReference>
<feature type="non-terminal residue" evidence="1">
    <location>
        <position position="1"/>
    </location>
</feature>